<sequence>MGGAAAERDGITEGLLSLFADAFAGHWCLLPALCSLHWWVEHLSQINRTDSFRNFLYILVAFAFVTSWDCSNTSSIFCRVQKLIKQFANFYVVVALPTKEQNDSFVQSYFRNGMEIGKPPFVPVQDVEMGFEKIVKIAHSRGACKQQDVMSKLRTERKRSVQVMDAFRRVMSSVPGLDDHDANSEEEKSLRDEKFKEGSDSSTMAKGSGAPNKLRKRPGRLVVPEYCPGLEFTKLRKKMENQEFQVQGRDYCLATKKGRRETLEDAYIVLLDVLGDFKQAFFAVVDGHGGRDAADYVVENLGKNIINALEKIAEDEENAIELAIRRGHGRTDEEFLSQGVGSGACAASVLVKDGELHVANVGDCRVVLSRNGVATALTKQHRVCREDERLRIEKSGGFVECKNGVWRVQGSLAVSRAIGDVHLKEWVISEPEIRRLPLTPDCEFLIMASDGLWDKVNDQEAVDEVTREMGRKDNDGMKACKRLMEMSFRRGNMDDVTVMVVHLQHFIISTI</sequence>
<protein>
    <recommendedName>
        <fullName evidence="9">PPM-type phosphatase domain-containing protein</fullName>
    </recommendedName>
</protein>
<gene>
    <name evidence="10" type="ORF">SDJN03_22762</name>
</gene>
<feature type="domain" description="PPM-type phosphatase" evidence="9">
    <location>
        <begin position="250"/>
        <end position="503"/>
    </location>
</feature>
<dbReference type="Pfam" id="PF00481">
    <property type="entry name" value="PP2C"/>
    <property type="match status" value="1"/>
</dbReference>
<dbReference type="CDD" id="cd00143">
    <property type="entry name" value="PP2Cc"/>
    <property type="match status" value="1"/>
</dbReference>
<keyword evidence="3" id="KW-0479">Metal-binding</keyword>
<keyword evidence="5" id="KW-0460">Magnesium</keyword>
<evidence type="ECO:0000313" key="11">
    <source>
        <dbReference type="Proteomes" id="UP000685013"/>
    </source>
</evidence>
<evidence type="ECO:0000256" key="1">
    <source>
        <dbReference type="ARBA" id="ARBA00001936"/>
    </source>
</evidence>
<dbReference type="InterPro" id="IPR015655">
    <property type="entry name" value="PP2C"/>
</dbReference>
<comment type="caution">
    <text evidence="10">The sequence shown here is derived from an EMBL/GenBank/DDBJ whole genome shotgun (WGS) entry which is preliminary data.</text>
</comment>
<feature type="region of interest" description="Disordered" evidence="8">
    <location>
        <begin position="174"/>
        <end position="217"/>
    </location>
</feature>
<name>A0AAV6MAI7_9ROSI</name>
<dbReference type="PANTHER" id="PTHR47992">
    <property type="entry name" value="PROTEIN PHOSPHATASE"/>
    <property type="match status" value="1"/>
</dbReference>
<feature type="coiled-coil region" evidence="7">
    <location>
        <begin position="298"/>
        <end position="326"/>
    </location>
</feature>
<dbReference type="SMART" id="SM00332">
    <property type="entry name" value="PP2Cc"/>
    <property type="match status" value="1"/>
</dbReference>
<keyword evidence="6" id="KW-0464">Manganese</keyword>
<dbReference type="GO" id="GO:0046872">
    <property type="term" value="F:metal ion binding"/>
    <property type="evidence" value="ECO:0007669"/>
    <property type="project" value="UniProtKB-KW"/>
</dbReference>
<proteinExistence type="predicted"/>
<evidence type="ECO:0000313" key="10">
    <source>
        <dbReference type="EMBL" id="KAG6578314.1"/>
    </source>
</evidence>
<dbReference type="FunFam" id="3.60.40.10:FF:000079">
    <property type="entry name" value="Probable protein phosphatase 2C 74"/>
    <property type="match status" value="1"/>
</dbReference>
<reference evidence="10 11" key="1">
    <citation type="journal article" date="2021" name="Hortic Res">
        <title>The domestication of Cucurbita argyrosperma as revealed by the genome of its wild relative.</title>
        <authorList>
            <person name="Barrera-Redondo J."/>
            <person name="Sanchez-de la Vega G."/>
            <person name="Aguirre-Liguori J.A."/>
            <person name="Castellanos-Morales G."/>
            <person name="Gutierrez-Guerrero Y.T."/>
            <person name="Aguirre-Dugua X."/>
            <person name="Aguirre-Planter E."/>
            <person name="Tenaillon M.I."/>
            <person name="Lira-Saade R."/>
            <person name="Eguiarte L.E."/>
        </authorList>
    </citation>
    <scope>NUCLEOTIDE SEQUENCE [LARGE SCALE GENOMIC DNA]</scope>
    <source>
        <strain evidence="10">JBR-2021</strain>
    </source>
</reference>
<feature type="compositionally biased region" description="Basic and acidic residues" evidence="8">
    <location>
        <begin position="177"/>
        <end position="199"/>
    </location>
</feature>
<keyword evidence="7" id="KW-0175">Coiled coil</keyword>
<keyword evidence="11" id="KW-1185">Reference proteome</keyword>
<evidence type="ECO:0000259" key="9">
    <source>
        <dbReference type="PROSITE" id="PS51746"/>
    </source>
</evidence>
<comment type="cofactor">
    <cofactor evidence="1">
        <name>Mn(2+)</name>
        <dbReference type="ChEBI" id="CHEBI:29035"/>
    </cofactor>
</comment>
<keyword evidence="4" id="KW-0378">Hydrolase</keyword>
<accession>A0AAV6MAI7</accession>
<evidence type="ECO:0000256" key="6">
    <source>
        <dbReference type="ARBA" id="ARBA00023211"/>
    </source>
</evidence>
<comment type="cofactor">
    <cofactor evidence="2">
        <name>Mg(2+)</name>
        <dbReference type="ChEBI" id="CHEBI:18420"/>
    </cofactor>
</comment>
<evidence type="ECO:0000256" key="7">
    <source>
        <dbReference type="SAM" id="Coils"/>
    </source>
</evidence>
<evidence type="ECO:0000256" key="3">
    <source>
        <dbReference type="ARBA" id="ARBA00022723"/>
    </source>
</evidence>
<dbReference type="AlphaFoldDB" id="A0AAV6MAI7"/>
<evidence type="ECO:0000256" key="8">
    <source>
        <dbReference type="SAM" id="MobiDB-lite"/>
    </source>
</evidence>
<dbReference type="InterPro" id="IPR001932">
    <property type="entry name" value="PPM-type_phosphatase-like_dom"/>
</dbReference>
<dbReference type="PROSITE" id="PS51746">
    <property type="entry name" value="PPM_2"/>
    <property type="match status" value="1"/>
</dbReference>
<organism evidence="10 11">
    <name type="scientific">Cucurbita argyrosperma subsp. sororia</name>
    <dbReference type="NCBI Taxonomy" id="37648"/>
    <lineage>
        <taxon>Eukaryota</taxon>
        <taxon>Viridiplantae</taxon>
        <taxon>Streptophyta</taxon>
        <taxon>Embryophyta</taxon>
        <taxon>Tracheophyta</taxon>
        <taxon>Spermatophyta</taxon>
        <taxon>Magnoliopsida</taxon>
        <taxon>eudicotyledons</taxon>
        <taxon>Gunneridae</taxon>
        <taxon>Pentapetalae</taxon>
        <taxon>rosids</taxon>
        <taxon>fabids</taxon>
        <taxon>Cucurbitales</taxon>
        <taxon>Cucurbitaceae</taxon>
        <taxon>Cucurbiteae</taxon>
        <taxon>Cucurbita</taxon>
    </lineage>
</organism>
<dbReference type="Proteomes" id="UP000685013">
    <property type="component" value="Chromosome 15"/>
</dbReference>
<dbReference type="EMBL" id="JAGKQH010000015">
    <property type="protein sequence ID" value="KAG6578314.1"/>
    <property type="molecule type" value="Genomic_DNA"/>
</dbReference>
<dbReference type="SMART" id="SM00331">
    <property type="entry name" value="PP2C_SIG"/>
    <property type="match status" value="1"/>
</dbReference>
<evidence type="ECO:0000256" key="5">
    <source>
        <dbReference type="ARBA" id="ARBA00022842"/>
    </source>
</evidence>
<evidence type="ECO:0000256" key="2">
    <source>
        <dbReference type="ARBA" id="ARBA00001946"/>
    </source>
</evidence>
<feature type="non-terminal residue" evidence="10">
    <location>
        <position position="1"/>
    </location>
</feature>
<evidence type="ECO:0000256" key="4">
    <source>
        <dbReference type="ARBA" id="ARBA00022801"/>
    </source>
</evidence>
<dbReference type="GO" id="GO:0004722">
    <property type="term" value="F:protein serine/threonine phosphatase activity"/>
    <property type="evidence" value="ECO:0007669"/>
    <property type="project" value="InterPro"/>
</dbReference>